<organism evidence="1 2">
    <name type="scientific">Gracilibacillus orientalis</name>
    <dbReference type="NCBI Taxonomy" id="334253"/>
    <lineage>
        <taxon>Bacteria</taxon>
        <taxon>Bacillati</taxon>
        <taxon>Bacillota</taxon>
        <taxon>Bacilli</taxon>
        <taxon>Bacillales</taxon>
        <taxon>Bacillaceae</taxon>
        <taxon>Gracilibacillus</taxon>
    </lineage>
</organism>
<accession>A0A1I4J6D6</accession>
<dbReference type="STRING" id="334253.SAMN04487943_102491"/>
<gene>
    <name evidence="1" type="ORF">SAMN04487943_102491</name>
</gene>
<sequence>MNYKLLDYYWIILDGSRIGFYNLLDAKYELLLKLDNKIIQNIFLALNQPFEFKDFPEKEQLIIRKILKQYHNYFEEITYEKLVEERLKHRRIDDFIETNHHAFSINIQGIKALLKETINNTSYCFITNSNLFNLDLFLGYSTKQINFDSLNLDTVDSVDTTFIVDSQSLTENQLADFEKYCVTHNVIRMYVKEDKESIVIGPTLIGEEFGCLFCGEQSTIHLYHIKGESTFTSLVNSLVFTELLKIGRKVISALIDDNTITKGKYMKISKYNLEAEEYEVNANVTCKLCDCVFN</sequence>
<name>A0A1I4J6D6_9BACI</name>
<dbReference type="AlphaFoldDB" id="A0A1I4J6D6"/>
<keyword evidence="2" id="KW-1185">Reference proteome</keyword>
<dbReference type="RefSeq" id="WP_091482370.1">
    <property type="nucleotide sequence ID" value="NZ_FOTR01000002.1"/>
</dbReference>
<proteinExistence type="predicted"/>
<protein>
    <submittedName>
        <fullName evidence="1">Uncharacterized protein</fullName>
    </submittedName>
</protein>
<reference evidence="2" key="1">
    <citation type="submission" date="2016-10" db="EMBL/GenBank/DDBJ databases">
        <authorList>
            <person name="Varghese N."/>
            <person name="Submissions S."/>
        </authorList>
    </citation>
    <scope>NUCLEOTIDE SEQUENCE [LARGE SCALE GENOMIC DNA]</scope>
    <source>
        <strain evidence="2">CGMCC 1.4250</strain>
    </source>
</reference>
<evidence type="ECO:0000313" key="2">
    <source>
        <dbReference type="Proteomes" id="UP000198565"/>
    </source>
</evidence>
<evidence type="ECO:0000313" key="1">
    <source>
        <dbReference type="EMBL" id="SFL62145.1"/>
    </source>
</evidence>
<dbReference type="Proteomes" id="UP000198565">
    <property type="component" value="Unassembled WGS sequence"/>
</dbReference>
<dbReference type="EMBL" id="FOTR01000002">
    <property type="protein sequence ID" value="SFL62145.1"/>
    <property type="molecule type" value="Genomic_DNA"/>
</dbReference>